<organism evidence="3">
    <name type="scientific">Pseudonocardia dioxanivorans (strain ATCC 55486 / DSM 44775 / JCM 13855 / CB1190)</name>
    <dbReference type="NCBI Taxonomy" id="675635"/>
    <lineage>
        <taxon>Bacteria</taxon>
        <taxon>Bacillati</taxon>
        <taxon>Actinomycetota</taxon>
        <taxon>Actinomycetes</taxon>
        <taxon>Pseudonocardiales</taxon>
        <taxon>Pseudonocardiaceae</taxon>
        <taxon>Pseudonocardia</taxon>
    </lineage>
</organism>
<dbReference type="PANTHER" id="PTHR33055:SF16">
    <property type="entry name" value="TRANSPOSASE FOR INSERTION SEQUENCE ELEMENT IS1547"/>
    <property type="match status" value="1"/>
</dbReference>
<geneLocation type="plasmid" evidence="3">
    <name>pPSED02</name>
</geneLocation>
<dbReference type="InterPro" id="IPR036070">
    <property type="entry name" value="Nop_dom_sf"/>
</dbReference>
<proteinExistence type="predicted"/>
<evidence type="ECO:0000259" key="1">
    <source>
        <dbReference type="Pfam" id="PF01548"/>
    </source>
</evidence>
<dbReference type="Pfam" id="PF01548">
    <property type="entry name" value="DEDD_Tnp_IS110"/>
    <property type="match status" value="1"/>
</dbReference>
<evidence type="ECO:0000313" key="3">
    <source>
        <dbReference type="EMBL" id="AEA29044.1"/>
    </source>
</evidence>
<reference evidence="3" key="1">
    <citation type="journal article" date="2011" name="J. Bacteriol.">
        <title>Genome sequence of the 1,4-dioxane-degrading Pseudonocardia dioxanivorans strain CB1190.</title>
        <authorList>
            <person name="Sales C.M."/>
            <person name="Mahendra S."/>
            <person name="Grostern A."/>
            <person name="Parales R.E."/>
            <person name="Goodwin L.A."/>
            <person name="Woyke T."/>
            <person name="Nolan M."/>
            <person name="Lapidus A."/>
            <person name="Chertkov O."/>
            <person name="Ovchinnikova G."/>
            <person name="Sczyrba A."/>
            <person name="Alvarez-Cohen L."/>
        </authorList>
    </citation>
    <scope>NUCLEOTIDE SEQUENCE</scope>
    <source>
        <strain evidence="3">CB1190</strain>
        <plasmid evidence="3">pPSED02</plasmid>
    </source>
</reference>
<keyword evidence="3" id="KW-0614">Plasmid</keyword>
<accession>F2L771</accession>
<protein>
    <submittedName>
        <fullName evidence="3">Transposase IS116/IS110/IS902 family protein</fullName>
    </submittedName>
</protein>
<name>F2L771_PSEUX</name>
<dbReference type="GO" id="GO:0006313">
    <property type="term" value="P:DNA transposition"/>
    <property type="evidence" value="ECO:0007669"/>
    <property type="project" value="InterPro"/>
</dbReference>
<dbReference type="InterPro" id="IPR047650">
    <property type="entry name" value="Transpos_IS110"/>
</dbReference>
<dbReference type="NCBIfam" id="NF033542">
    <property type="entry name" value="transpos_IS110"/>
    <property type="match status" value="1"/>
</dbReference>
<sequence length="362" mass="39465">MLSTPSPHEVVGGVDTHRDTHHAAVIDAVGRRLDDAQFPATARGYEQLLTWMRSHGELTRVGVEGTGSYGAGLARFLAKAHVWVVEVDRPDRRARRRHGKSDPLDAYAAANAALSGSASGTPKSRVGLVEAIRSLRVARRGAVKARTQAINQLRAQIVTAPAELREQLRGLTTGALVKTCARLRPAAQGAELVALDPDAIVSAATKTALRQLARRHQHLSEEIRDLDRDLQPLVQAAAPELVALSGVGPEVAGQLLACVGDNVERLRSEAAFAHLCGVAPIPASSGRTDRHRLNRGGDRSANNALHTIVLSRMRYDPRTRDYVLRRRAQSLRTKEIMRCLKRYVAREVYRALPRDLALLDSP</sequence>
<feature type="domain" description="Transposase IS110-like N-terminal" evidence="1">
    <location>
        <begin position="13"/>
        <end position="156"/>
    </location>
</feature>
<dbReference type="GO" id="GO:0004803">
    <property type="term" value="F:transposase activity"/>
    <property type="evidence" value="ECO:0007669"/>
    <property type="project" value="InterPro"/>
</dbReference>
<dbReference type="PANTHER" id="PTHR33055">
    <property type="entry name" value="TRANSPOSASE FOR INSERTION SEQUENCE ELEMENT IS1111A"/>
    <property type="match status" value="1"/>
</dbReference>
<dbReference type="RefSeq" id="WP_014203933.1">
    <property type="nucleotide sequence ID" value="NC_016601.1"/>
</dbReference>
<dbReference type="InterPro" id="IPR003346">
    <property type="entry name" value="Transposase_20"/>
</dbReference>
<gene>
    <name evidence="3" type="ORF">Psed_6985</name>
</gene>
<dbReference type="SUPFAM" id="SSF89124">
    <property type="entry name" value="Nop domain"/>
    <property type="match status" value="1"/>
</dbReference>
<dbReference type="EMBL" id="CP002597">
    <property type="protein sequence ID" value="AEA29044.1"/>
    <property type="molecule type" value="Genomic_DNA"/>
</dbReference>
<dbReference type="InterPro" id="IPR002525">
    <property type="entry name" value="Transp_IS110-like_N"/>
</dbReference>
<evidence type="ECO:0000259" key="2">
    <source>
        <dbReference type="Pfam" id="PF02371"/>
    </source>
</evidence>
<dbReference type="Pfam" id="PF02371">
    <property type="entry name" value="Transposase_20"/>
    <property type="match status" value="1"/>
</dbReference>
<dbReference type="GO" id="GO:0003677">
    <property type="term" value="F:DNA binding"/>
    <property type="evidence" value="ECO:0007669"/>
    <property type="project" value="InterPro"/>
</dbReference>
<feature type="domain" description="Transposase IS116/IS110/IS902 C-terminal" evidence="2">
    <location>
        <begin position="243"/>
        <end position="323"/>
    </location>
</feature>
<dbReference type="AlphaFoldDB" id="F2L771"/>